<gene>
    <name evidence="3" type="ORF">NTEN_LOCUS6677</name>
</gene>
<feature type="region of interest" description="Disordered" evidence="1">
    <location>
        <begin position="82"/>
        <end position="103"/>
    </location>
</feature>
<evidence type="ECO:0000256" key="1">
    <source>
        <dbReference type="SAM" id="MobiDB-lite"/>
    </source>
</evidence>
<name>A0A6H5GDC7_9HEMI</name>
<feature type="signal peptide" evidence="2">
    <location>
        <begin position="1"/>
        <end position="20"/>
    </location>
</feature>
<dbReference type="EMBL" id="CADCXU010010165">
    <property type="protein sequence ID" value="CAB0000890.1"/>
    <property type="molecule type" value="Genomic_DNA"/>
</dbReference>
<sequence length="263" mass="29516">MWRLLIAIFAPLLILYQYLGNFESLPEEVFVCPRVPPYRLTFDANNIESPNVPGVAFIPITEAVPGVLSRLHAEGGAVIRSQPPVSYSSRNGARRPSCSPLGAPPGPSPLPTNLLDVSSLHEGSASIMESAPQHTQGMVCMGTWTYTWFHWQVNPFPACRVDLGFSSVLYQTPQLVIIAYNQFDPVFHHNMMDILCCLLSEQDIIRLMVRNAVPLSFLTGIPAESMHHRPRSTIAQIFEYSSALTRVSRRLELWQRLINKFNK</sequence>
<keyword evidence="2" id="KW-0732">Signal</keyword>
<dbReference type="AlphaFoldDB" id="A0A6H5GDC7"/>
<protein>
    <submittedName>
        <fullName evidence="3">Uncharacterized protein</fullName>
    </submittedName>
</protein>
<organism evidence="3 4">
    <name type="scientific">Nesidiocoris tenuis</name>
    <dbReference type="NCBI Taxonomy" id="355587"/>
    <lineage>
        <taxon>Eukaryota</taxon>
        <taxon>Metazoa</taxon>
        <taxon>Ecdysozoa</taxon>
        <taxon>Arthropoda</taxon>
        <taxon>Hexapoda</taxon>
        <taxon>Insecta</taxon>
        <taxon>Pterygota</taxon>
        <taxon>Neoptera</taxon>
        <taxon>Paraneoptera</taxon>
        <taxon>Hemiptera</taxon>
        <taxon>Heteroptera</taxon>
        <taxon>Panheteroptera</taxon>
        <taxon>Cimicomorpha</taxon>
        <taxon>Miridae</taxon>
        <taxon>Dicyphina</taxon>
        <taxon>Nesidiocoris</taxon>
    </lineage>
</organism>
<evidence type="ECO:0000313" key="4">
    <source>
        <dbReference type="Proteomes" id="UP000479000"/>
    </source>
</evidence>
<evidence type="ECO:0000313" key="3">
    <source>
        <dbReference type="EMBL" id="CAB0000890.1"/>
    </source>
</evidence>
<feature type="chain" id="PRO_5026131107" evidence="2">
    <location>
        <begin position="21"/>
        <end position="263"/>
    </location>
</feature>
<reference evidence="3 4" key="1">
    <citation type="submission" date="2020-02" db="EMBL/GenBank/DDBJ databases">
        <authorList>
            <person name="Ferguson B K."/>
        </authorList>
    </citation>
    <scope>NUCLEOTIDE SEQUENCE [LARGE SCALE GENOMIC DNA]</scope>
</reference>
<accession>A0A6H5GDC7</accession>
<dbReference type="Proteomes" id="UP000479000">
    <property type="component" value="Unassembled WGS sequence"/>
</dbReference>
<evidence type="ECO:0000256" key="2">
    <source>
        <dbReference type="SAM" id="SignalP"/>
    </source>
</evidence>
<keyword evidence="4" id="KW-1185">Reference proteome</keyword>
<proteinExistence type="predicted"/>